<gene>
    <name evidence="1" type="ORF">RHMOL_Rhmol02G0189300</name>
</gene>
<keyword evidence="2" id="KW-1185">Reference proteome</keyword>
<reference evidence="1" key="1">
    <citation type="submission" date="2022-02" db="EMBL/GenBank/DDBJ databases">
        <title>Plant Genome Project.</title>
        <authorList>
            <person name="Zhang R.-G."/>
        </authorList>
    </citation>
    <scope>NUCLEOTIDE SEQUENCE</scope>
    <source>
        <strain evidence="1">AT1</strain>
    </source>
</reference>
<evidence type="ECO:0000313" key="1">
    <source>
        <dbReference type="EMBL" id="KAI8568321.1"/>
    </source>
</evidence>
<evidence type="ECO:0000313" key="2">
    <source>
        <dbReference type="Proteomes" id="UP001062846"/>
    </source>
</evidence>
<organism evidence="1 2">
    <name type="scientific">Rhododendron molle</name>
    <name type="common">Chinese azalea</name>
    <name type="synonym">Azalea mollis</name>
    <dbReference type="NCBI Taxonomy" id="49168"/>
    <lineage>
        <taxon>Eukaryota</taxon>
        <taxon>Viridiplantae</taxon>
        <taxon>Streptophyta</taxon>
        <taxon>Embryophyta</taxon>
        <taxon>Tracheophyta</taxon>
        <taxon>Spermatophyta</taxon>
        <taxon>Magnoliopsida</taxon>
        <taxon>eudicotyledons</taxon>
        <taxon>Gunneridae</taxon>
        <taxon>Pentapetalae</taxon>
        <taxon>asterids</taxon>
        <taxon>Ericales</taxon>
        <taxon>Ericaceae</taxon>
        <taxon>Ericoideae</taxon>
        <taxon>Rhodoreae</taxon>
        <taxon>Rhododendron</taxon>
    </lineage>
</organism>
<comment type="caution">
    <text evidence="1">The sequence shown here is derived from an EMBL/GenBank/DDBJ whole genome shotgun (WGS) entry which is preliminary data.</text>
</comment>
<dbReference type="EMBL" id="CM046389">
    <property type="protein sequence ID" value="KAI8568321.1"/>
    <property type="molecule type" value="Genomic_DNA"/>
</dbReference>
<protein>
    <submittedName>
        <fullName evidence="1">Uncharacterized protein</fullName>
    </submittedName>
</protein>
<name>A0ACC0PT46_RHOML</name>
<accession>A0ACC0PT46</accession>
<proteinExistence type="predicted"/>
<sequence>MPATTPSANFPTTPPLATAAALPHPQQHTRRSRSQLSRRRRAKVCKSVEEQRILDGEERRFTLFLCRT</sequence>
<dbReference type="Proteomes" id="UP001062846">
    <property type="component" value="Chromosome 2"/>
</dbReference>